<dbReference type="InterPro" id="IPR013154">
    <property type="entry name" value="ADH-like_N"/>
</dbReference>
<keyword evidence="5" id="KW-1185">Reference proteome</keyword>
<feature type="domain" description="Enoyl reductase (ER)" evidence="3">
    <location>
        <begin position="14"/>
        <end position="326"/>
    </location>
</feature>
<dbReference type="EMBL" id="CAJHNH020003879">
    <property type="protein sequence ID" value="CAG5130161.1"/>
    <property type="molecule type" value="Genomic_DNA"/>
</dbReference>
<dbReference type="AlphaFoldDB" id="A0A8S3ZUD5"/>
<comment type="caution">
    <text evidence="4">The sequence shown here is derived from an EMBL/GenBank/DDBJ whole genome shotgun (WGS) entry which is preliminary data.</text>
</comment>
<dbReference type="GO" id="GO:0003960">
    <property type="term" value="F:quinone reductase (NADPH) activity"/>
    <property type="evidence" value="ECO:0007669"/>
    <property type="project" value="TreeGrafter"/>
</dbReference>
<dbReference type="InterPro" id="IPR036291">
    <property type="entry name" value="NAD(P)-bd_dom_sf"/>
</dbReference>
<evidence type="ECO:0000259" key="3">
    <source>
        <dbReference type="SMART" id="SM00829"/>
    </source>
</evidence>
<dbReference type="Pfam" id="PF00107">
    <property type="entry name" value="ADH_zinc_N"/>
    <property type="match status" value="1"/>
</dbReference>
<reference evidence="4" key="1">
    <citation type="submission" date="2021-04" db="EMBL/GenBank/DDBJ databases">
        <authorList>
            <consortium name="Molecular Ecology Group"/>
        </authorList>
    </citation>
    <scope>NUCLEOTIDE SEQUENCE</scope>
</reference>
<dbReference type="SUPFAM" id="SSF50129">
    <property type="entry name" value="GroES-like"/>
    <property type="match status" value="1"/>
</dbReference>
<evidence type="ECO:0000256" key="2">
    <source>
        <dbReference type="ARBA" id="ARBA00023002"/>
    </source>
</evidence>
<evidence type="ECO:0000313" key="4">
    <source>
        <dbReference type="EMBL" id="CAG5130161.1"/>
    </source>
</evidence>
<name>A0A8S3ZUD5_9EUPU</name>
<protein>
    <recommendedName>
        <fullName evidence="3">Enoyl reductase (ER) domain-containing protein</fullName>
    </recommendedName>
</protein>
<dbReference type="Proteomes" id="UP000678393">
    <property type="component" value="Unassembled WGS sequence"/>
</dbReference>
<dbReference type="NCBIfam" id="TIGR02824">
    <property type="entry name" value="quinone_pig3"/>
    <property type="match status" value="1"/>
</dbReference>
<evidence type="ECO:0000256" key="1">
    <source>
        <dbReference type="ARBA" id="ARBA00022857"/>
    </source>
</evidence>
<dbReference type="InterPro" id="IPR020843">
    <property type="entry name" value="ER"/>
</dbReference>
<dbReference type="OrthoDB" id="3509362at2759"/>
<dbReference type="SMART" id="SM00829">
    <property type="entry name" value="PKS_ER"/>
    <property type="match status" value="1"/>
</dbReference>
<dbReference type="Gene3D" id="3.90.180.10">
    <property type="entry name" value="Medium-chain alcohol dehydrogenases, catalytic domain"/>
    <property type="match status" value="1"/>
</dbReference>
<dbReference type="Pfam" id="PF08240">
    <property type="entry name" value="ADH_N"/>
    <property type="match status" value="1"/>
</dbReference>
<keyword evidence="1" id="KW-0521">NADP</keyword>
<dbReference type="GO" id="GO:0048038">
    <property type="term" value="F:quinone binding"/>
    <property type="evidence" value="ECO:0007669"/>
    <property type="project" value="TreeGrafter"/>
</dbReference>
<dbReference type="Gene3D" id="3.40.50.720">
    <property type="entry name" value="NAD(P)-binding Rossmann-like Domain"/>
    <property type="match status" value="1"/>
</dbReference>
<dbReference type="InterPro" id="IPR014189">
    <property type="entry name" value="Quinone_OxRdtase_PIG3"/>
</dbReference>
<feature type="non-terminal residue" evidence="4">
    <location>
        <position position="333"/>
    </location>
</feature>
<dbReference type="PANTHER" id="PTHR48106:SF18">
    <property type="entry name" value="QUINONE OXIDOREDUCTASE PIG3"/>
    <property type="match status" value="1"/>
</dbReference>
<dbReference type="CDD" id="cd05276">
    <property type="entry name" value="p53_inducible_oxidoreductase"/>
    <property type="match status" value="1"/>
</dbReference>
<proteinExistence type="predicted"/>
<dbReference type="SUPFAM" id="SSF51735">
    <property type="entry name" value="NAD(P)-binding Rossmann-fold domains"/>
    <property type="match status" value="1"/>
</dbReference>
<dbReference type="PANTHER" id="PTHR48106">
    <property type="entry name" value="QUINONE OXIDOREDUCTASE PIG3-RELATED"/>
    <property type="match status" value="1"/>
</dbReference>
<keyword evidence="2" id="KW-0560">Oxidoreductase</keyword>
<gene>
    <name evidence="4" type="ORF">CUNI_LOCUS15719</name>
</gene>
<accession>A0A8S3ZUD5</accession>
<evidence type="ECO:0000313" key="5">
    <source>
        <dbReference type="Proteomes" id="UP000678393"/>
    </source>
</evidence>
<organism evidence="4 5">
    <name type="scientific">Candidula unifasciata</name>
    <dbReference type="NCBI Taxonomy" id="100452"/>
    <lineage>
        <taxon>Eukaryota</taxon>
        <taxon>Metazoa</taxon>
        <taxon>Spiralia</taxon>
        <taxon>Lophotrochozoa</taxon>
        <taxon>Mollusca</taxon>
        <taxon>Gastropoda</taxon>
        <taxon>Heterobranchia</taxon>
        <taxon>Euthyneura</taxon>
        <taxon>Panpulmonata</taxon>
        <taxon>Eupulmonata</taxon>
        <taxon>Stylommatophora</taxon>
        <taxon>Helicina</taxon>
        <taxon>Helicoidea</taxon>
        <taxon>Geomitridae</taxon>
        <taxon>Candidula</taxon>
    </lineage>
</organism>
<dbReference type="GO" id="GO:0070402">
    <property type="term" value="F:NADPH binding"/>
    <property type="evidence" value="ECO:0007669"/>
    <property type="project" value="TreeGrafter"/>
</dbReference>
<dbReference type="InterPro" id="IPR011032">
    <property type="entry name" value="GroES-like_sf"/>
</dbReference>
<dbReference type="InterPro" id="IPR013149">
    <property type="entry name" value="ADH-like_C"/>
</dbReference>
<sequence length="333" mass="35788">ITLMKMQAVQFTPGGPDQLFLAEVPLPEPNEKEVRIKVFASAINRADTIQRKGMYDPPPGVTNVLGLEAAGVIDKVGPGCPENVTVGQKVCALLAGGGNAEYVTCRYEQVMPIPDNLTFIEAAAIPEVWLTAFTLLDRVGIKRTQVLIHAGGSGVGTAAVQLVKQAGATAIVTAGSQEKIDFAISSGAVAGINYKEGSFAEKVLKLTNGKGVNLILDCVGASMFEDNLKSIATDGRWVLYGLLSGGQVNVNLGQMLPKRVHLLCSTLRFRSVEFKASLVRDFAQQTSKLFADGTFRPVIYKVFLLSEIIQAHKLMETNENLGKIVLKVREDDV</sequence>